<dbReference type="InterPro" id="IPR058923">
    <property type="entry name" value="RCC1-like_dom"/>
</dbReference>
<accession>A0A7I8KE28</accession>
<dbReference type="Pfam" id="PF13540">
    <property type="entry name" value="RCC1_2"/>
    <property type="match status" value="1"/>
</dbReference>
<dbReference type="Pfam" id="PF25390">
    <property type="entry name" value="WD40_RLD"/>
    <property type="match status" value="1"/>
</dbReference>
<evidence type="ECO:0000256" key="2">
    <source>
        <dbReference type="PROSITE-ProRule" id="PRU00235"/>
    </source>
</evidence>
<sequence length="532" mass="56997">MDATTSGTGHSVQYHNIVEKPLSLTFQRQQRHCFGESTPGDFPLAAKPSIVLHVLTGCNLEPQDLASLEATCSFFRKPANYPPDCNLSIAELAALDMCRKRAIFKSVSPEEGEIIKRRCGGTWKLVLRFLLAGEACCRREKSLAIAGPGHSIAVTSGGQVYSFGSNSSGQLGHGTLEEEWKPRLIRSLVGIRIIHAAAGAGRTMLISDQGHVYAFGKDSFGEGESGAQGSTLVTTPRPVESLKHIFVVQAAIANFFTAVLSREGTVYTFSWGSDARLGHQTEPNDLEPHPLLGALEDIPVVQIAAGYCYLLLLACQPSGMSVYSVGCGLGGKLGHGSRTDERYPRLIERFQALNLQPTVVAAGAWHAAVVGRDGRVCTWGWGRYGCLGHGNEDCESVPKVVESLLPVKASHVATGDYTTFVVSDAGDVYSFGCGESSSLGHSAAADDPAAAQGNNRHANVLRPELVASLKEKKERVVQISLTNSIYWNAHTFALTESGRLYAFGAGDKGQLGVELADQTERAKPERVDVDLS</sequence>
<dbReference type="Proteomes" id="UP000663760">
    <property type="component" value="Chromosome 5"/>
</dbReference>
<dbReference type="InterPro" id="IPR051210">
    <property type="entry name" value="Ub_ligase/GEF_domain"/>
</dbReference>
<evidence type="ECO:0000259" key="3">
    <source>
        <dbReference type="Pfam" id="PF25390"/>
    </source>
</evidence>
<feature type="repeat" description="RCC1" evidence="2">
    <location>
        <begin position="158"/>
        <end position="209"/>
    </location>
</feature>
<gene>
    <name evidence="4" type="ORF">SI8410_05006624</name>
</gene>
<dbReference type="EMBL" id="LR746268">
    <property type="protein sequence ID" value="CAA7395961.1"/>
    <property type="molecule type" value="Genomic_DNA"/>
</dbReference>
<feature type="repeat" description="RCC1" evidence="2">
    <location>
        <begin position="374"/>
        <end position="425"/>
    </location>
</feature>
<feature type="repeat" description="RCC1" evidence="2">
    <location>
        <begin position="320"/>
        <end position="373"/>
    </location>
</feature>
<dbReference type="Gene3D" id="2.130.10.30">
    <property type="entry name" value="Regulator of chromosome condensation 1/beta-lactamase-inhibitor protein II"/>
    <property type="match status" value="2"/>
</dbReference>
<evidence type="ECO:0000256" key="1">
    <source>
        <dbReference type="ARBA" id="ARBA00022737"/>
    </source>
</evidence>
<dbReference type="PROSITE" id="PS00626">
    <property type="entry name" value="RCC1_2"/>
    <property type="match status" value="1"/>
</dbReference>
<dbReference type="InterPro" id="IPR009091">
    <property type="entry name" value="RCC1/BLIP-II"/>
</dbReference>
<organism evidence="4 5">
    <name type="scientific">Spirodela intermedia</name>
    <name type="common">Intermediate duckweed</name>
    <dbReference type="NCBI Taxonomy" id="51605"/>
    <lineage>
        <taxon>Eukaryota</taxon>
        <taxon>Viridiplantae</taxon>
        <taxon>Streptophyta</taxon>
        <taxon>Embryophyta</taxon>
        <taxon>Tracheophyta</taxon>
        <taxon>Spermatophyta</taxon>
        <taxon>Magnoliopsida</taxon>
        <taxon>Liliopsida</taxon>
        <taxon>Araceae</taxon>
        <taxon>Lemnoideae</taxon>
        <taxon>Spirodela</taxon>
    </lineage>
</organism>
<keyword evidence="5" id="KW-1185">Reference proteome</keyword>
<dbReference type="AlphaFoldDB" id="A0A7I8KE28"/>
<proteinExistence type="predicted"/>
<evidence type="ECO:0000313" key="4">
    <source>
        <dbReference type="EMBL" id="CAA7395961.1"/>
    </source>
</evidence>
<feature type="repeat" description="RCC1" evidence="2">
    <location>
        <begin position="264"/>
        <end position="316"/>
    </location>
</feature>
<feature type="domain" description="RCC1-like" evidence="3">
    <location>
        <begin position="145"/>
        <end position="447"/>
    </location>
</feature>
<feature type="repeat" description="RCC1" evidence="2">
    <location>
        <begin position="426"/>
        <end position="497"/>
    </location>
</feature>
<dbReference type="PANTHER" id="PTHR22870">
    <property type="entry name" value="REGULATOR OF CHROMOSOME CONDENSATION"/>
    <property type="match status" value="1"/>
</dbReference>
<feature type="repeat" description="RCC1" evidence="2">
    <location>
        <begin position="498"/>
        <end position="532"/>
    </location>
</feature>
<reference evidence="4" key="1">
    <citation type="submission" date="2020-02" db="EMBL/GenBank/DDBJ databases">
        <authorList>
            <person name="Scholz U."/>
            <person name="Mascher M."/>
            <person name="Fiebig A."/>
        </authorList>
    </citation>
    <scope>NUCLEOTIDE SEQUENCE</scope>
</reference>
<name>A0A7I8KE28_SPIIN</name>
<dbReference type="SUPFAM" id="SSF50985">
    <property type="entry name" value="RCC1/BLIP-II"/>
    <property type="match status" value="1"/>
</dbReference>
<evidence type="ECO:0000313" key="5">
    <source>
        <dbReference type="Proteomes" id="UP000663760"/>
    </source>
</evidence>
<keyword evidence="1" id="KW-0677">Repeat</keyword>
<dbReference type="OrthoDB" id="5981550at2759"/>
<dbReference type="InterPro" id="IPR000408">
    <property type="entry name" value="Reg_chr_condens"/>
</dbReference>
<dbReference type="PROSITE" id="PS50012">
    <property type="entry name" value="RCC1_3"/>
    <property type="match status" value="7"/>
</dbReference>
<dbReference type="PANTHER" id="PTHR22870:SF24">
    <property type="entry name" value="REGULATOR OF CHROMOSOME CONDENSATION (RCC1) FAMILY PROTEIN"/>
    <property type="match status" value="1"/>
</dbReference>
<feature type="repeat" description="RCC1" evidence="2">
    <location>
        <begin position="210"/>
        <end position="263"/>
    </location>
</feature>
<dbReference type="PRINTS" id="PR00633">
    <property type="entry name" value="RCCNDNSATION"/>
</dbReference>
<protein>
    <recommendedName>
        <fullName evidence="3">RCC1-like domain-containing protein</fullName>
    </recommendedName>
</protein>